<dbReference type="RefSeq" id="WP_106588095.1">
    <property type="nucleotide sequence ID" value="NZ_PYAV01000004.1"/>
</dbReference>
<dbReference type="EMBL" id="PYAV01000004">
    <property type="protein sequence ID" value="PSL48527.1"/>
    <property type="molecule type" value="Genomic_DNA"/>
</dbReference>
<keyword evidence="3" id="KW-1185">Reference proteome</keyword>
<name>A0A2P8HQN2_9BACI</name>
<dbReference type="Proteomes" id="UP000242310">
    <property type="component" value="Unassembled WGS sequence"/>
</dbReference>
<reference evidence="2 3" key="1">
    <citation type="submission" date="2018-03" db="EMBL/GenBank/DDBJ databases">
        <title>Genomic Encyclopedia of Type Strains, Phase III (KMG-III): the genomes of soil and plant-associated and newly described type strains.</title>
        <authorList>
            <person name="Whitman W."/>
        </authorList>
    </citation>
    <scope>NUCLEOTIDE SEQUENCE [LARGE SCALE GENOMIC DNA]</scope>
    <source>
        <strain evidence="2 3">CGMCC 1.07653</strain>
    </source>
</reference>
<dbReference type="AlphaFoldDB" id="A0A2P8HQN2"/>
<evidence type="ECO:0000313" key="3">
    <source>
        <dbReference type="Proteomes" id="UP000242310"/>
    </source>
</evidence>
<dbReference type="PANTHER" id="PTHR36836:SF1">
    <property type="entry name" value="COLANIC ACID BIOSYNTHESIS PROTEIN WCAK"/>
    <property type="match status" value="1"/>
</dbReference>
<accession>A0A2P8HQN2</accession>
<dbReference type="PANTHER" id="PTHR36836">
    <property type="entry name" value="COLANIC ACID BIOSYNTHESIS PROTEIN WCAK"/>
    <property type="match status" value="1"/>
</dbReference>
<dbReference type="InterPro" id="IPR007345">
    <property type="entry name" value="Polysacch_pyruvyl_Trfase"/>
</dbReference>
<comment type="caution">
    <text evidence="2">The sequence shown here is derived from an EMBL/GenBank/DDBJ whole genome shotgun (WGS) entry which is preliminary data.</text>
</comment>
<evidence type="ECO:0000259" key="1">
    <source>
        <dbReference type="Pfam" id="PF04230"/>
    </source>
</evidence>
<dbReference type="GO" id="GO:0016740">
    <property type="term" value="F:transferase activity"/>
    <property type="evidence" value="ECO:0007669"/>
    <property type="project" value="UniProtKB-KW"/>
</dbReference>
<organism evidence="2 3">
    <name type="scientific">Salsuginibacillus halophilus</name>
    <dbReference type="NCBI Taxonomy" id="517424"/>
    <lineage>
        <taxon>Bacteria</taxon>
        <taxon>Bacillati</taxon>
        <taxon>Bacillota</taxon>
        <taxon>Bacilli</taxon>
        <taxon>Bacillales</taxon>
        <taxon>Bacillaceae</taxon>
        <taxon>Salsuginibacillus</taxon>
    </lineage>
</organism>
<protein>
    <submittedName>
        <fullName evidence="2">Polysaccharide pyruvyl transferase CsaB</fullName>
    </submittedName>
</protein>
<evidence type="ECO:0000313" key="2">
    <source>
        <dbReference type="EMBL" id="PSL48527.1"/>
    </source>
</evidence>
<sequence>MHVVLSGYFGFKNEGDEAILRSVVEALRREDPEITITALSNDPEETEKTHGIKAVNRWHGPSVYRALKQADGLISGGGSLLQDQTGPKTPVYYTGVMHMARFLRKPVVIYAQGLGPLSTKLGRRVSKAGLKRAALLSVRDEGSKKLLGELGVKQEAVVVPDPVLGMTPDPDKRPFSLNSNQPYTAVSVRPWPAVTSDSWQALAKGLDQIAERGSRIVFVPMHGEEDANASEQVKQLMTYDAEVLAHDETLEGKMAAFAGAEQVVGMRLHALIFAACGHTPFAALSYDPKVEVFAALANQPVAADMNEPIRQETVKEVFADIQANQQSYGAHVKAYAEEAKQEVQQLAAQALQTLR</sequence>
<gene>
    <name evidence="2" type="ORF">B0H94_104128</name>
</gene>
<feature type="domain" description="Polysaccharide pyruvyl transferase" evidence="1">
    <location>
        <begin position="15"/>
        <end position="288"/>
    </location>
</feature>
<proteinExistence type="predicted"/>
<dbReference type="Pfam" id="PF04230">
    <property type="entry name" value="PS_pyruv_trans"/>
    <property type="match status" value="1"/>
</dbReference>
<dbReference type="OrthoDB" id="3199616at2"/>
<dbReference type="InterPro" id="IPR019896">
    <property type="entry name" value="Polysacch_pyruvyl_Trfase_CsaB"/>
</dbReference>
<keyword evidence="2" id="KW-0808">Transferase</keyword>
<dbReference type="NCBIfam" id="TIGR03609">
    <property type="entry name" value="S_layer_CsaB"/>
    <property type="match status" value="1"/>
</dbReference>